<feature type="region of interest" description="Disordered" evidence="1">
    <location>
        <begin position="54"/>
        <end position="89"/>
    </location>
</feature>
<comment type="caution">
    <text evidence="2">The sequence shown here is derived from an EMBL/GenBank/DDBJ whole genome shotgun (WGS) entry which is preliminary data.</text>
</comment>
<dbReference type="AlphaFoldDB" id="A0A944H845"/>
<evidence type="ECO:0000313" key="2">
    <source>
        <dbReference type="EMBL" id="MBT0961913.1"/>
    </source>
</evidence>
<name>A0A944H845_DENI1</name>
<evidence type="ECO:0000256" key="1">
    <source>
        <dbReference type="SAM" id="MobiDB-lite"/>
    </source>
</evidence>
<dbReference type="Proteomes" id="UP000694660">
    <property type="component" value="Unassembled WGS sequence"/>
</dbReference>
<keyword evidence="3" id="KW-1185">Reference proteome</keyword>
<accession>A0A944H845</accession>
<feature type="compositionally biased region" description="Polar residues" evidence="1">
    <location>
        <begin position="80"/>
        <end position="89"/>
    </location>
</feature>
<evidence type="ECO:0000313" key="3">
    <source>
        <dbReference type="Proteomes" id="UP000694660"/>
    </source>
</evidence>
<proteinExistence type="predicted"/>
<protein>
    <submittedName>
        <fullName evidence="2">Uncharacterized protein</fullName>
    </submittedName>
</protein>
<dbReference type="RefSeq" id="WP_214361669.1">
    <property type="nucleotide sequence ID" value="NZ_JAEKFT010000012.1"/>
</dbReference>
<reference evidence="3" key="1">
    <citation type="journal article" date="2022" name="ISME J.">
        <title>Genetic and phylogenetic analysis of dissimilatory iodate-reducing bacteria identifies potential niches across the world's oceans.</title>
        <authorList>
            <person name="Reyes-Umana V."/>
            <person name="Henning Z."/>
            <person name="Lee K."/>
            <person name="Barnum T.P."/>
            <person name="Coates J.D."/>
        </authorList>
    </citation>
    <scope>NUCLEOTIDE SEQUENCE [LARGE SCALE GENOMIC DNA]</scope>
    <source>
        <strain evidence="3">IR12</strain>
    </source>
</reference>
<gene>
    <name evidence="2" type="ORF">I8J34_12090</name>
</gene>
<organism evidence="2 3">
    <name type="scientific">Denitromonas iodatirespirans</name>
    <dbReference type="NCBI Taxonomy" id="2795389"/>
    <lineage>
        <taxon>Bacteria</taxon>
        <taxon>Pseudomonadati</taxon>
        <taxon>Pseudomonadota</taxon>
        <taxon>Betaproteobacteria</taxon>
        <taxon>Rhodocyclales</taxon>
        <taxon>Zoogloeaceae</taxon>
        <taxon>Denitromonas</taxon>
    </lineage>
</organism>
<dbReference type="EMBL" id="JAEKFT010000012">
    <property type="protein sequence ID" value="MBT0961913.1"/>
    <property type="molecule type" value="Genomic_DNA"/>
</dbReference>
<sequence>MDDDIIGNDLMNFVTPTIACIRRRFAQYGHAGPTPREQAHDTLARQKKAAYLGSNQRHQTAHQYGKNIGETPRLGAAQAPNPSTGDKKC</sequence>